<organism evidence="8">
    <name type="scientific">uncultured Dysgonomonas sp</name>
    <dbReference type="NCBI Taxonomy" id="206096"/>
    <lineage>
        <taxon>Bacteria</taxon>
        <taxon>Pseudomonadati</taxon>
        <taxon>Bacteroidota</taxon>
        <taxon>Bacteroidia</taxon>
        <taxon>Bacteroidales</taxon>
        <taxon>Dysgonomonadaceae</taxon>
        <taxon>Dysgonomonas</taxon>
        <taxon>environmental samples</taxon>
    </lineage>
</organism>
<dbReference type="GO" id="GO:0006508">
    <property type="term" value="P:proteolysis"/>
    <property type="evidence" value="ECO:0007669"/>
    <property type="project" value="UniProtKB-KW"/>
</dbReference>
<dbReference type="SUPFAM" id="SSF52096">
    <property type="entry name" value="ClpP/crotonase"/>
    <property type="match status" value="1"/>
</dbReference>
<evidence type="ECO:0000256" key="1">
    <source>
        <dbReference type="ARBA" id="ARBA00009179"/>
    </source>
</evidence>
<keyword evidence="6" id="KW-0732">Signal</keyword>
<dbReference type="GO" id="GO:0007165">
    <property type="term" value="P:signal transduction"/>
    <property type="evidence" value="ECO:0007669"/>
    <property type="project" value="TreeGrafter"/>
</dbReference>
<evidence type="ECO:0000259" key="7">
    <source>
        <dbReference type="PROSITE" id="PS50106"/>
    </source>
</evidence>
<dbReference type="PANTHER" id="PTHR32060">
    <property type="entry name" value="TAIL-SPECIFIC PROTEASE"/>
    <property type="match status" value="1"/>
</dbReference>
<accession>A0A212J1R6</accession>
<dbReference type="GO" id="GO:0004175">
    <property type="term" value="F:endopeptidase activity"/>
    <property type="evidence" value="ECO:0007669"/>
    <property type="project" value="TreeGrafter"/>
</dbReference>
<dbReference type="CDD" id="cd07560">
    <property type="entry name" value="Peptidase_S41_CPP"/>
    <property type="match status" value="1"/>
</dbReference>
<dbReference type="RefSeq" id="WP_296938744.1">
    <property type="nucleotide sequence ID" value="NZ_LT599032.1"/>
</dbReference>
<dbReference type="PROSITE" id="PS50106">
    <property type="entry name" value="PDZ"/>
    <property type="match status" value="1"/>
</dbReference>
<feature type="signal peptide" evidence="6">
    <location>
        <begin position="1"/>
        <end position="22"/>
    </location>
</feature>
<dbReference type="GO" id="GO:0008236">
    <property type="term" value="F:serine-type peptidase activity"/>
    <property type="evidence" value="ECO:0007669"/>
    <property type="project" value="UniProtKB-KW"/>
</dbReference>
<dbReference type="EMBL" id="FLUM01000001">
    <property type="protein sequence ID" value="SBV93389.1"/>
    <property type="molecule type" value="Genomic_DNA"/>
</dbReference>
<dbReference type="Pfam" id="PF03572">
    <property type="entry name" value="Peptidase_S41"/>
    <property type="match status" value="1"/>
</dbReference>
<feature type="chain" id="PRO_5012239523" description="PDZ domain-containing protein" evidence="6">
    <location>
        <begin position="23"/>
        <end position="576"/>
    </location>
</feature>
<feature type="domain" description="PDZ" evidence="7">
    <location>
        <begin position="88"/>
        <end position="143"/>
    </location>
</feature>
<evidence type="ECO:0000256" key="3">
    <source>
        <dbReference type="ARBA" id="ARBA00022801"/>
    </source>
</evidence>
<dbReference type="InterPro" id="IPR004447">
    <property type="entry name" value="Peptidase_S41A"/>
</dbReference>
<keyword evidence="3 5" id="KW-0378">Hydrolase</keyword>
<dbReference type="InterPro" id="IPR001478">
    <property type="entry name" value="PDZ"/>
</dbReference>
<evidence type="ECO:0000256" key="6">
    <source>
        <dbReference type="SAM" id="SignalP"/>
    </source>
</evidence>
<proteinExistence type="inferred from homology"/>
<gene>
    <name evidence="8" type="ORF">KL86DYS1_10854</name>
</gene>
<name>A0A212J1R6_9BACT</name>
<evidence type="ECO:0000256" key="4">
    <source>
        <dbReference type="ARBA" id="ARBA00022825"/>
    </source>
</evidence>
<dbReference type="SMART" id="SM00245">
    <property type="entry name" value="TSPc"/>
    <property type="match status" value="1"/>
</dbReference>
<comment type="similarity">
    <text evidence="1 5">Belongs to the peptidase S41A family.</text>
</comment>
<dbReference type="AlphaFoldDB" id="A0A212J1R6"/>
<evidence type="ECO:0000256" key="5">
    <source>
        <dbReference type="RuleBase" id="RU004404"/>
    </source>
</evidence>
<dbReference type="Gene3D" id="2.30.42.10">
    <property type="match status" value="1"/>
</dbReference>
<dbReference type="InterPro" id="IPR029045">
    <property type="entry name" value="ClpP/crotonase-like_dom_sf"/>
</dbReference>
<dbReference type="PANTHER" id="PTHR32060:SF30">
    <property type="entry name" value="CARBOXY-TERMINAL PROCESSING PROTEASE CTPA"/>
    <property type="match status" value="1"/>
</dbReference>
<dbReference type="InterPro" id="IPR005151">
    <property type="entry name" value="Tail-specific_protease"/>
</dbReference>
<sequence length="576" mass="64676">MKYRFITFSAISILAGVSFIQAQNVPDKNQQQRYFDINKNIEIFNSIVREVDMFYVDTLDLNKTIRSGIDNMLNTLDPYTTYFNKDDMKEFSTQISGEYAGIGSSIAFKDGKVAITEPFEGKPADKAGLKAGDYILEIDGKDMTTCDKVEGEAFGRTLSNFVSSNLKGQPGTPIQIKVERPGEKKPIIVKVVREKITIDPIPYYGQITPSTGYINFSPTFTDKSAMDVKKAFLDLKKQGVTSLIFDLRQNGGGILEEAVQIVNLFVPKGKVVLSTKGKLKQLDRTYRTTLEPIDTEIPIVVLIDRGSASAAEIVAGSLQDMDRAVLIGERTFGKGLVQSTREIPYGGGVKVTNSKYYIPSGRCIQAIDYTHRNADGSVGRIPDSLTTVFKTEIGRPVRDGGGVSPDIAFEEEKTPTITYYLANQFIVFDWVTDWAVKHKSIVSPETFSISDEDYESFKAFVKSKDFQYDRMSEKSMASLKEVMEFEGYMKYADAEFKALEAMLVPNLDRDLETFKDDITRQINTEIIRRYHYQKGEYLYTLKNDKELAKAVEVLNDLEVYKKTLSAPAEESEVAMN</sequence>
<dbReference type="Pfam" id="PF13180">
    <property type="entry name" value="PDZ_2"/>
    <property type="match status" value="1"/>
</dbReference>
<evidence type="ECO:0000256" key="2">
    <source>
        <dbReference type="ARBA" id="ARBA00022670"/>
    </source>
</evidence>
<keyword evidence="4 5" id="KW-0720">Serine protease</keyword>
<protein>
    <recommendedName>
        <fullName evidence="7">PDZ domain-containing protein</fullName>
    </recommendedName>
</protein>
<dbReference type="Gene3D" id="3.90.226.10">
    <property type="entry name" value="2-enoyl-CoA Hydratase, Chain A, domain 1"/>
    <property type="match status" value="1"/>
</dbReference>
<reference evidence="8" key="1">
    <citation type="submission" date="2016-04" db="EMBL/GenBank/DDBJ databases">
        <authorList>
            <person name="Evans L.H."/>
            <person name="Alamgir A."/>
            <person name="Owens N."/>
            <person name="Weber N.D."/>
            <person name="Virtaneva K."/>
            <person name="Barbian K."/>
            <person name="Babar A."/>
            <person name="Rosenke K."/>
        </authorList>
    </citation>
    <scope>NUCLEOTIDE SEQUENCE</scope>
    <source>
        <strain evidence="8">86-1</strain>
    </source>
</reference>
<dbReference type="CDD" id="cd06782">
    <property type="entry name" value="cpPDZ_CPP-like"/>
    <property type="match status" value="1"/>
</dbReference>
<dbReference type="InterPro" id="IPR036034">
    <property type="entry name" value="PDZ_sf"/>
</dbReference>
<dbReference type="SUPFAM" id="SSF50156">
    <property type="entry name" value="PDZ domain-like"/>
    <property type="match status" value="1"/>
</dbReference>
<dbReference type="GO" id="GO:0030288">
    <property type="term" value="C:outer membrane-bounded periplasmic space"/>
    <property type="evidence" value="ECO:0007669"/>
    <property type="project" value="TreeGrafter"/>
</dbReference>
<dbReference type="Gene3D" id="3.30.750.44">
    <property type="match status" value="1"/>
</dbReference>
<keyword evidence="2 5" id="KW-0645">Protease</keyword>
<evidence type="ECO:0000313" key="8">
    <source>
        <dbReference type="EMBL" id="SBV93389.1"/>
    </source>
</evidence>
<dbReference type="NCBIfam" id="TIGR00225">
    <property type="entry name" value="prc"/>
    <property type="match status" value="1"/>
</dbReference>
<dbReference type="SMART" id="SM00228">
    <property type="entry name" value="PDZ"/>
    <property type="match status" value="1"/>
</dbReference>